<evidence type="ECO:0000313" key="3">
    <source>
        <dbReference type="Proteomes" id="UP001223656"/>
    </source>
</evidence>
<dbReference type="EMBL" id="MK620305">
    <property type="protein sequence ID" value="QBR99481.1"/>
    <property type="molecule type" value="Genomic_DNA"/>
</dbReference>
<evidence type="ECO:0000313" key="2">
    <source>
        <dbReference type="EMBL" id="QBR99481.1"/>
    </source>
</evidence>
<accession>A0AAE5YMK5</accession>
<sequence>MRSLDPTGQRPEPMNSPPGDSVLDDLYTLIEGGVPTPETGSDTDIEGDDDYELACAEGLGEDDSGEEVDVEHLPFLDTPFPSYEELMAEVSSPPDYQGDTLTSLGWRCEYCDSGLTGWELEVHGPVDALRLTGLCNMCYTGGLEDIFGTSDL</sequence>
<dbReference type="Proteomes" id="UP001223656">
    <property type="component" value="Segment"/>
</dbReference>
<feature type="region of interest" description="Disordered" evidence="1">
    <location>
        <begin position="30"/>
        <end position="49"/>
    </location>
</feature>
<feature type="region of interest" description="Disordered" evidence="1">
    <location>
        <begin position="1"/>
        <end position="24"/>
    </location>
</feature>
<organism evidence="2 3">
    <name type="scientific">Kittiwake papillomavirus 2</name>
    <dbReference type="NCBI Taxonomy" id="2562551"/>
    <lineage>
        <taxon>Viruses</taxon>
        <taxon>Monodnaviria</taxon>
        <taxon>Shotokuvirae</taxon>
        <taxon>Cossaviricota</taxon>
        <taxon>Papovaviricetes</taxon>
        <taxon>Zurhausenvirales</taxon>
        <taxon>Papillomaviridae</taxon>
    </lineage>
</organism>
<proteinExistence type="predicted"/>
<gene>
    <name evidence="2" type="primary">E7</name>
</gene>
<protein>
    <submittedName>
        <fullName evidence="2">E7</fullName>
    </submittedName>
</protein>
<reference evidence="2" key="1">
    <citation type="journal article" date="2019" name="Front. Microbiol.">
        <title>New Insight Into Avian Papillomavirus Ecology and Evolution From Characterization of Novel Wild Bird Papillomaviruses.</title>
        <authorList>
            <person name="Canuti M."/>
            <person name="Munro H.J."/>
            <person name="Robertson G.J."/>
            <person name="Kroyer A."/>
            <person name="Roul S."/>
            <person name="Ojkic D."/>
            <person name="Whitney H."/>
            <person name="Lang A.S."/>
        </authorList>
    </citation>
    <scope>NUCLEOTIDE SEQUENCE</scope>
    <source>
        <strain evidence="2">NL15_K927</strain>
    </source>
</reference>
<evidence type="ECO:0000256" key="1">
    <source>
        <dbReference type="SAM" id="MobiDB-lite"/>
    </source>
</evidence>
<name>A0AAE5YMK5_9PAPI</name>